<feature type="transmembrane region" description="Helical" evidence="9">
    <location>
        <begin position="166"/>
        <end position="184"/>
    </location>
</feature>
<accession>A0A561SL39</accession>
<evidence type="ECO:0000256" key="9">
    <source>
        <dbReference type="SAM" id="Phobius"/>
    </source>
</evidence>
<feature type="transmembrane region" description="Helical" evidence="9">
    <location>
        <begin position="216"/>
        <end position="238"/>
    </location>
</feature>
<evidence type="ECO:0000256" key="6">
    <source>
        <dbReference type="ARBA" id="ARBA00022989"/>
    </source>
</evidence>
<reference evidence="10 11" key="1">
    <citation type="submission" date="2019-06" db="EMBL/GenBank/DDBJ databases">
        <title>Sequencing the genomes of 1000 actinobacteria strains.</title>
        <authorList>
            <person name="Klenk H.-P."/>
        </authorList>
    </citation>
    <scope>NUCLEOTIDE SEQUENCE [LARGE SCALE GENOMIC DNA]</scope>
    <source>
        <strain evidence="10 11">DSM 45671</strain>
    </source>
</reference>
<comment type="subcellular location">
    <subcellularLocation>
        <location evidence="1">Cell membrane</location>
        <topology evidence="1">Multi-pass membrane protein</topology>
    </subcellularLocation>
</comment>
<sequence>MRALRDRVGAAAPVFGVLLLLLVAIAVVNPSFLEPASLLAYLKRAAPLAILAVGQYFVIVSGEFDLSVGSLVTVQVVVAARLIDGDESATLPVIVLLVGLGLLVGLANGLITTRLHVPSFVTTLGMLLVLSGAVFLWTGGAPRGSLSQAFRVPGRQGIDIPGFGQVPWSALILIAVAAGAAVLMRSAWGHTLVATGDNDRAAVLAGVPVARVRTTAFVLSALAATVAAILLGGFAGVSAQVGEGLEFSAITAVVLGGVVLGGGRGSVLAALAGALVLEALFTLLNLLGVSGALESTVQGVIIIAAVAYAARRAGRRRRPPVPEPTPQPA</sequence>
<feature type="transmembrane region" description="Helical" evidence="9">
    <location>
        <begin position="117"/>
        <end position="137"/>
    </location>
</feature>
<dbReference type="PANTHER" id="PTHR32196:SF71">
    <property type="entry name" value="AUTOINDUCER 2 IMPORT SYSTEM PERMEASE PROTEIN LSRD"/>
    <property type="match status" value="1"/>
</dbReference>
<evidence type="ECO:0000313" key="10">
    <source>
        <dbReference type="EMBL" id="TWF75571.1"/>
    </source>
</evidence>
<dbReference type="Proteomes" id="UP000321261">
    <property type="component" value="Unassembled WGS sequence"/>
</dbReference>
<keyword evidence="11" id="KW-1185">Reference proteome</keyword>
<comment type="caution">
    <text evidence="10">The sequence shown here is derived from an EMBL/GenBank/DDBJ whole genome shotgun (WGS) entry which is preliminary data.</text>
</comment>
<feature type="transmembrane region" description="Helical" evidence="9">
    <location>
        <begin position="89"/>
        <end position="110"/>
    </location>
</feature>
<evidence type="ECO:0000256" key="1">
    <source>
        <dbReference type="ARBA" id="ARBA00004651"/>
    </source>
</evidence>
<protein>
    <recommendedName>
        <fullName evidence="8">Autoinducer 2 import system permease protein LsrD</fullName>
    </recommendedName>
</protein>
<evidence type="ECO:0000256" key="7">
    <source>
        <dbReference type="ARBA" id="ARBA00023136"/>
    </source>
</evidence>
<dbReference type="RefSeq" id="WP_147254751.1">
    <property type="nucleotide sequence ID" value="NZ_VIWU01000001.1"/>
</dbReference>
<keyword evidence="6 9" id="KW-1133">Transmembrane helix</keyword>
<feature type="transmembrane region" description="Helical" evidence="9">
    <location>
        <begin position="244"/>
        <end position="260"/>
    </location>
</feature>
<dbReference type="EMBL" id="VIWU01000001">
    <property type="protein sequence ID" value="TWF75571.1"/>
    <property type="molecule type" value="Genomic_DNA"/>
</dbReference>
<keyword evidence="4" id="KW-0997">Cell inner membrane</keyword>
<dbReference type="GO" id="GO:0022857">
    <property type="term" value="F:transmembrane transporter activity"/>
    <property type="evidence" value="ECO:0007669"/>
    <property type="project" value="InterPro"/>
</dbReference>
<evidence type="ECO:0000313" key="11">
    <source>
        <dbReference type="Proteomes" id="UP000321261"/>
    </source>
</evidence>
<dbReference type="GO" id="GO:0005886">
    <property type="term" value="C:plasma membrane"/>
    <property type="evidence" value="ECO:0007669"/>
    <property type="project" value="UniProtKB-SubCell"/>
</dbReference>
<dbReference type="Pfam" id="PF02653">
    <property type="entry name" value="BPD_transp_2"/>
    <property type="match status" value="1"/>
</dbReference>
<dbReference type="OrthoDB" id="9808136at2"/>
<evidence type="ECO:0000256" key="4">
    <source>
        <dbReference type="ARBA" id="ARBA00022519"/>
    </source>
</evidence>
<dbReference type="CDD" id="cd06579">
    <property type="entry name" value="TM_PBP1_transp_AraH_like"/>
    <property type="match status" value="1"/>
</dbReference>
<dbReference type="AlphaFoldDB" id="A0A561SL39"/>
<organism evidence="10 11">
    <name type="scientific">Pseudonocardia hierapolitana</name>
    <dbReference type="NCBI Taxonomy" id="1128676"/>
    <lineage>
        <taxon>Bacteria</taxon>
        <taxon>Bacillati</taxon>
        <taxon>Actinomycetota</taxon>
        <taxon>Actinomycetes</taxon>
        <taxon>Pseudonocardiales</taxon>
        <taxon>Pseudonocardiaceae</taxon>
        <taxon>Pseudonocardia</taxon>
    </lineage>
</organism>
<evidence type="ECO:0000256" key="5">
    <source>
        <dbReference type="ARBA" id="ARBA00022692"/>
    </source>
</evidence>
<evidence type="ECO:0000256" key="3">
    <source>
        <dbReference type="ARBA" id="ARBA00022475"/>
    </source>
</evidence>
<keyword evidence="5 9" id="KW-0812">Transmembrane</keyword>
<name>A0A561SL39_9PSEU</name>
<keyword evidence="7 9" id="KW-0472">Membrane</keyword>
<gene>
    <name evidence="10" type="ORF">FHX44_111455</name>
</gene>
<evidence type="ECO:0000256" key="2">
    <source>
        <dbReference type="ARBA" id="ARBA00022448"/>
    </source>
</evidence>
<proteinExistence type="predicted"/>
<feature type="transmembrane region" description="Helical" evidence="9">
    <location>
        <begin position="292"/>
        <end position="310"/>
    </location>
</feature>
<keyword evidence="2" id="KW-0813">Transport</keyword>
<evidence type="ECO:0000256" key="8">
    <source>
        <dbReference type="ARBA" id="ARBA00039381"/>
    </source>
</evidence>
<dbReference type="InterPro" id="IPR001851">
    <property type="entry name" value="ABC_transp_permease"/>
</dbReference>
<keyword evidence="3" id="KW-1003">Cell membrane</keyword>
<feature type="transmembrane region" description="Helical" evidence="9">
    <location>
        <begin position="267"/>
        <end position="286"/>
    </location>
</feature>
<feature type="transmembrane region" description="Helical" evidence="9">
    <location>
        <begin position="12"/>
        <end position="32"/>
    </location>
</feature>
<dbReference type="PANTHER" id="PTHR32196">
    <property type="entry name" value="ABC TRANSPORTER PERMEASE PROTEIN YPHD-RELATED-RELATED"/>
    <property type="match status" value="1"/>
</dbReference>